<name>A0ABY2GZE4_9HYPO</name>
<dbReference type="Gene3D" id="1.20.1250.20">
    <property type="entry name" value="MFS general substrate transporter like domains"/>
    <property type="match status" value="2"/>
</dbReference>
<dbReference type="RefSeq" id="XP_073557142.1">
    <property type="nucleotide sequence ID" value="XM_073704305.1"/>
</dbReference>
<dbReference type="GeneID" id="300578755"/>
<dbReference type="InterPro" id="IPR011701">
    <property type="entry name" value="MFS"/>
</dbReference>
<dbReference type="PROSITE" id="PS50850">
    <property type="entry name" value="MFS"/>
    <property type="match status" value="1"/>
</dbReference>
<evidence type="ECO:0000259" key="7">
    <source>
        <dbReference type="PROSITE" id="PS50850"/>
    </source>
</evidence>
<feature type="transmembrane region" description="Helical" evidence="6">
    <location>
        <begin position="140"/>
        <end position="158"/>
    </location>
</feature>
<feature type="non-terminal residue" evidence="8">
    <location>
        <position position="1"/>
    </location>
</feature>
<dbReference type="PANTHER" id="PTHR23501">
    <property type="entry name" value="MAJOR FACILITATOR SUPERFAMILY"/>
    <property type="match status" value="1"/>
</dbReference>
<dbReference type="Proteomes" id="UP001642720">
    <property type="component" value="Unassembled WGS sequence"/>
</dbReference>
<evidence type="ECO:0000256" key="6">
    <source>
        <dbReference type="SAM" id="Phobius"/>
    </source>
</evidence>
<evidence type="ECO:0000256" key="5">
    <source>
        <dbReference type="SAM" id="MobiDB-lite"/>
    </source>
</evidence>
<keyword evidence="4 6" id="KW-0472">Membrane</keyword>
<evidence type="ECO:0000256" key="1">
    <source>
        <dbReference type="ARBA" id="ARBA00004141"/>
    </source>
</evidence>
<feature type="transmembrane region" description="Helical" evidence="6">
    <location>
        <begin position="438"/>
        <end position="456"/>
    </location>
</feature>
<feature type="transmembrane region" description="Helical" evidence="6">
    <location>
        <begin position="329"/>
        <end position="350"/>
    </location>
</feature>
<proteinExistence type="predicted"/>
<feature type="transmembrane region" description="Helical" evidence="6">
    <location>
        <begin position="371"/>
        <end position="393"/>
    </location>
</feature>
<keyword evidence="9" id="KW-1185">Reference proteome</keyword>
<comment type="subcellular location">
    <subcellularLocation>
        <location evidence="1">Membrane</location>
        <topology evidence="1">Multi-pass membrane protein</topology>
    </subcellularLocation>
</comment>
<dbReference type="SUPFAM" id="SSF103473">
    <property type="entry name" value="MFS general substrate transporter"/>
    <property type="match status" value="1"/>
</dbReference>
<feature type="compositionally biased region" description="Basic and acidic residues" evidence="5">
    <location>
        <begin position="611"/>
        <end position="633"/>
    </location>
</feature>
<gene>
    <name evidence="8" type="ORF">CCMA1212_007129</name>
</gene>
<feature type="transmembrane region" description="Helical" evidence="6">
    <location>
        <begin position="405"/>
        <end position="426"/>
    </location>
</feature>
<feature type="region of interest" description="Disordered" evidence="5">
    <location>
        <begin position="1"/>
        <end position="52"/>
    </location>
</feature>
<feature type="transmembrane region" description="Helical" evidence="6">
    <location>
        <begin position="195"/>
        <end position="216"/>
    </location>
</feature>
<keyword evidence="3 6" id="KW-1133">Transmembrane helix</keyword>
<dbReference type="InterPro" id="IPR020846">
    <property type="entry name" value="MFS_dom"/>
</dbReference>
<sequence length="633" mass="68010">ILSAAEAKRNARGWLPQTTRQAKHSPEPVAPPKELKTLTAPKPVEPPSSEAMTTEYRVSLSYPNPSLGQMVAGSQTSNSIDDEASRSKLGYGNSGQVRGLRQAALVITLLVGLLISTLDTTIVSTSLVTISNDLNDFVNAPWIVLAYMLTYMGFAVCISKMSDIYGRRNILVLSWVVFSGFSLGCANARHMTALIAYRAFQGIGASGLYSLTQIALVEVGPAHRPSLIGAMIGATLAIAFVLGPLLGGLISMHSDWRWLFNLNIPFGLVAMLAITSLWPREEVSHLLSWEAFTSIDFIGSTTLLCGSSLLVFAIQQAGSQTVAWSSPEVISALVISGISWAAFIGWEVILDMKRHRHIEPIFPIRLMSQRVYASGLLLTLLTGFPYICLTIIIPERFQIVKGEDALMAGIHLFPLLGACAVGSFLGGAISSRRNNTSYTLIGSSCLQLLGLGLMTTRKQAESAEPSQYAYQAIFGLGVGLCFSATTIMTSICTAESSEKATAQGAVAQARVLGGSIGLSVCTVIFNVHVNRFLEGRLSKAQLESLHRSPLSGLQLPVDQQDAVKTVYAGAYAEEIKILACVCSVMVIVALCTLERHPTPLRIVHSGSKEGPFSRRGSDSETEMSDVRNTHQVA</sequence>
<feature type="domain" description="Major facilitator superfamily (MFS) profile" evidence="7">
    <location>
        <begin position="105"/>
        <end position="597"/>
    </location>
</feature>
<feature type="transmembrane region" description="Helical" evidence="6">
    <location>
        <begin position="103"/>
        <end position="128"/>
    </location>
</feature>
<feature type="transmembrane region" description="Helical" evidence="6">
    <location>
        <begin position="228"/>
        <end position="252"/>
    </location>
</feature>
<dbReference type="InterPro" id="IPR005829">
    <property type="entry name" value="Sugar_transporter_CS"/>
</dbReference>
<organism evidence="8 9">
    <name type="scientific">Trichoderma ghanense</name>
    <dbReference type="NCBI Taxonomy" id="65468"/>
    <lineage>
        <taxon>Eukaryota</taxon>
        <taxon>Fungi</taxon>
        <taxon>Dikarya</taxon>
        <taxon>Ascomycota</taxon>
        <taxon>Pezizomycotina</taxon>
        <taxon>Sordariomycetes</taxon>
        <taxon>Hypocreomycetidae</taxon>
        <taxon>Hypocreales</taxon>
        <taxon>Hypocreaceae</taxon>
        <taxon>Trichoderma</taxon>
    </lineage>
</organism>
<evidence type="ECO:0000313" key="8">
    <source>
        <dbReference type="EMBL" id="TFB00941.1"/>
    </source>
</evidence>
<comment type="caution">
    <text evidence="8">The sequence shown here is derived from an EMBL/GenBank/DDBJ whole genome shotgun (WGS) entry which is preliminary data.</text>
</comment>
<feature type="region of interest" description="Disordered" evidence="5">
    <location>
        <begin position="602"/>
        <end position="633"/>
    </location>
</feature>
<dbReference type="Pfam" id="PF07690">
    <property type="entry name" value="MFS_1"/>
    <property type="match status" value="1"/>
</dbReference>
<dbReference type="PANTHER" id="PTHR23501:SF43">
    <property type="entry name" value="MULTIDRUG TRANSPORTER, PUTATIVE (AFU_ORTHOLOGUE AFUA_6G03040)-RELATED"/>
    <property type="match status" value="1"/>
</dbReference>
<dbReference type="EMBL" id="PPTA01000010">
    <property type="protein sequence ID" value="TFB00941.1"/>
    <property type="molecule type" value="Genomic_DNA"/>
</dbReference>
<evidence type="ECO:0000256" key="2">
    <source>
        <dbReference type="ARBA" id="ARBA00022692"/>
    </source>
</evidence>
<reference evidence="8 9" key="1">
    <citation type="submission" date="2018-01" db="EMBL/GenBank/DDBJ databases">
        <title>Genome characterization of the sugarcane-associated fungus Trichoderma ghanense CCMA-1212 and their application in lignocelulose bioconversion.</title>
        <authorList>
            <person name="Steindorff A.S."/>
            <person name="Mendes T.D."/>
            <person name="Vilela E.S.D."/>
            <person name="Rodrigues D.S."/>
            <person name="Formighieri E.F."/>
            <person name="Melo I.S."/>
            <person name="Favaro L.C.L."/>
        </authorList>
    </citation>
    <scope>NUCLEOTIDE SEQUENCE [LARGE SCALE GENOMIC DNA]</scope>
    <source>
        <strain evidence="8 9">CCMA-1212</strain>
    </source>
</reference>
<evidence type="ECO:0000256" key="3">
    <source>
        <dbReference type="ARBA" id="ARBA00022989"/>
    </source>
</evidence>
<accession>A0ABY2GZE4</accession>
<keyword evidence="2 6" id="KW-0812">Transmembrane</keyword>
<evidence type="ECO:0000256" key="4">
    <source>
        <dbReference type="ARBA" id="ARBA00023136"/>
    </source>
</evidence>
<feature type="transmembrane region" description="Helical" evidence="6">
    <location>
        <begin position="511"/>
        <end position="529"/>
    </location>
</feature>
<protein>
    <recommendedName>
        <fullName evidence="7">Major facilitator superfamily (MFS) profile domain-containing protein</fullName>
    </recommendedName>
</protein>
<evidence type="ECO:0000313" key="9">
    <source>
        <dbReference type="Proteomes" id="UP001642720"/>
    </source>
</evidence>
<feature type="transmembrane region" description="Helical" evidence="6">
    <location>
        <begin position="468"/>
        <end position="491"/>
    </location>
</feature>
<dbReference type="PROSITE" id="PS00216">
    <property type="entry name" value="SUGAR_TRANSPORT_1"/>
    <property type="match status" value="1"/>
</dbReference>
<dbReference type="InterPro" id="IPR036259">
    <property type="entry name" value="MFS_trans_sf"/>
</dbReference>
<dbReference type="PRINTS" id="PR01036">
    <property type="entry name" value="TCRTETB"/>
</dbReference>
<feature type="transmembrane region" description="Helical" evidence="6">
    <location>
        <begin position="258"/>
        <end position="279"/>
    </location>
</feature>